<evidence type="ECO:0000313" key="3">
    <source>
        <dbReference type="Proteomes" id="UP000013827"/>
    </source>
</evidence>
<proteinExistence type="predicted"/>
<keyword evidence="3" id="KW-1185">Reference proteome</keyword>
<dbReference type="InterPro" id="IPR003347">
    <property type="entry name" value="JmjC_dom"/>
</dbReference>
<evidence type="ECO:0000259" key="1">
    <source>
        <dbReference type="PROSITE" id="PS51184"/>
    </source>
</evidence>
<dbReference type="KEGG" id="ehx:EMIHUDRAFT_198160"/>
<dbReference type="GO" id="GO:0043565">
    <property type="term" value="F:sequence-specific DNA binding"/>
    <property type="evidence" value="ECO:0007669"/>
    <property type="project" value="TreeGrafter"/>
</dbReference>
<dbReference type="InterPro" id="IPR050910">
    <property type="entry name" value="JMJD6_ArgDemeth/LysHydrox"/>
</dbReference>
<dbReference type="Proteomes" id="UP000013827">
    <property type="component" value="Unassembled WGS sequence"/>
</dbReference>
<reference evidence="3" key="1">
    <citation type="journal article" date="2013" name="Nature">
        <title>Pan genome of the phytoplankton Emiliania underpins its global distribution.</title>
        <authorList>
            <person name="Read B.A."/>
            <person name="Kegel J."/>
            <person name="Klute M.J."/>
            <person name="Kuo A."/>
            <person name="Lefebvre S.C."/>
            <person name="Maumus F."/>
            <person name="Mayer C."/>
            <person name="Miller J."/>
            <person name="Monier A."/>
            <person name="Salamov A."/>
            <person name="Young J."/>
            <person name="Aguilar M."/>
            <person name="Claverie J.M."/>
            <person name="Frickenhaus S."/>
            <person name="Gonzalez K."/>
            <person name="Herman E.K."/>
            <person name="Lin Y.C."/>
            <person name="Napier J."/>
            <person name="Ogata H."/>
            <person name="Sarno A.F."/>
            <person name="Shmutz J."/>
            <person name="Schroeder D."/>
            <person name="de Vargas C."/>
            <person name="Verret F."/>
            <person name="von Dassow P."/>
            <person name="Valentin K."/>
            <person name="Van de Peer Y."/>
            <person name="Wheeler G."/>
            <person name="Dacks J.B."/>
            <person name="Delwiche C.F."/>
            <person name="Dyhrman S.T."/>
            <person name="Glockner G."/>
            <person name="John U."/>
            <person name="Richards T."/>
            <person name="Worden A.Z."/>
            <person name="Zhang X."/>
            <person name="Grigoriev I.V."/>
            <person name="Allen A.E."/>
            <person name="Bidle K."/>
            <person name="Borodovsky M."/>
            <person name="Bowler C."/>
            <person name="Brownlee C."/>
            <person name="Cock J.M."/>
            <person name="Elias M."/>
            <person name="Gladyshev V.N."/>
            <person name="Groth M."/>
            <person name="Guda C."/>
            <person name="Hadaegh A."/>
            <person name="Iglesias-Rodriguez M.D."/>
            <person name="Jenkins J."/>
            <person name="Jones B.M."/>
            <person name="Lawson T."/>
            <person name="Leese F."/>
            <person name="Lindquist E."/>
            <person name="Lobanov A."/>
            <person name="Lomsadze A."/>
            <person name="Malik S.B."/>
            <person name="Marsh M.E."/>
            <person name="Mackinder L."/>
            <person name="Mock T."/>
            <person name="Mueller-Roeber B."/>
            <person name="Pagarete A."/>
            <person name="Parker M."/>
            <person name="Probert I."/>
            <person name="Quesneville H."/>
            <person name="Raines C."/>
            <person name="Rensing S.A."/>
            <person name="Riano-Pachon D.M."/>
            <person name="Richier S."/>
            <person name="Rokitta S."/>
            <person name="Shiraiwa Y."/>
            <person name="Soanes D.M."/>
            <person name="van der Giezen M."/>
            <person name="Wahlund T.M."/>
            <person name="Williams B."/>
            <person name="Wilson W."/>
            <person name="Wolfe G."/>
            <person name="Wurch L.L."/>
        </authorList>
    </citation>
    <scope>NUCLEOTIDE SEQUENCE</scope>
</reference>
<dbReference type="SUPFAM" id="SSF51197">
    <property type="entry name" value="Clavaminate synthase-like"/>
    <property type="match status" value="1"/>
</dbReference>
<name>A0A0D3IEC9_EMIH1</name>
<dbReference type="PaxDb" id="2903-EOD09614"/>
<dbReference type="Pfam" id="PF02373">
    <property type="entry name" value="JmjC"/>
    <property type="match status" value="1"/>
</dbReference>
<organism evidence="2 3">
    <name type="scientific">Emiliania huxleyi (strain CCMP1516)</name>
    <dbReference type="NCBI Taxonomy" id="280463"/>
    <lineage>
        <taxon>Eukaryota</taxon>
        <taxon>Haptista</taxon>
        <taxon>Haptophyta</taxon>
        <taxon>Prymnesiophyceae</taxon>
        <taxon>Isochrysidales</taxon>
        <taxon>Noelaerhabdaceae</taxon>
        <taxon>Emiliania</taxon>
    </lineage>
</organism>
<dbReference type="GO" id="GO:0045905">
    <property type="term" value="P:positive regulation of translational termination"/>
    <property type="evidence" value="ECO:0007669"/>
    <property type="project" value="TreeGrafter"/>
</dbReference>
<dbReference type="EnsemblProtists" id="EOD09614">
    <property type="protein sequence ID" value="EOD09614"/>
    <property type="gene ID" value="EMIHUDRAFT_198160"/>
</dbReference>
<dbReference type="AlphaFoldDB" id="A0A0D3IEC9"/>
<sequence>MQLTNEEEAVPRRPIDSLTPAEFRRLYLVPNRPVVLTGATVGWRAASDWVTADGEPDLPALARLFGQDVVPVADCSRNGRLGGRAAAACRDMRVAEYAAWWQGSGRASGECLYLKDWTFAAKHPEYRAYHTPAPLADDWLNEHWAARRGEAEEVGDHRFVYLGPAGSTTPLHADVLFSYSWSANLCGVKHWQPCASMDRSVRARGRITSRHSLHRLLVPASQRALVSDSASDPLHGGLRALSAAGGAPLEVTQRAGENDSRAGELLFVPSGWYHEVTNLTPVLSVNHNWLNGANATWALRRCSAYLAAIRAGLNPEDAADATLCMQLLRRRAGRR</sequence>
<dbReference type="HOGENOM" id="CLU_016785_2_3_1"/>
<dbReference type="GeneID" id="17255525"/>
<accession>A0A0D3IEC9</accession>
<dbReference type="PANTHER" id="PTHR12480">
    <property type="entry name" value="ARGININE DEMETHYLASE AND LYSYL-HYDROXYLASE JMJD"/>
    <property type="match status" value="1"/>
</dbReference>
<dbReference type="RefSeq" id="XP_005762043.1">
    <property type="nucleotide sequence ID" value="XM_005761986.1"/>
</dbReference>
<feature type="domain" description="JmjC" evidence="1">
    <location>
        <begin position="112"/>
        <end position="306"/>
    </location>
</feature>
<dbReference type="Gene3D" id="2.60.120.650">
    <property type="entry name" value="Cupin"/>
    <property type="match status" value="1"/>
</dbReference>
<dbReference type="GO" id="GO:0005634">
    <property type="term" value="C:nucleus"/>
    <property type="evidence" value="ECO:0007669"/>
    <property type="project" value="TreeGrafter"/>
</dbReference>
<dbReference type="SMART" id="SM00558">
    <property type="entry name" value="JmjC"/>
    <property type="match status" value="1"/>
</dbReference>
<protein>
    <recommendedName>
        <fullName evidence="1">JmjC domain-containing protein</fullName>
    </recommendedName>
</protein>
<dbReference type="GO" id="GO:0005737">
    <property type="term" value="C:cytoplasm"/>
    <property type="evidence" value="ECO:0007669"/>
    <property type="project" value="TreeGrafter"/>
</dbReference>
<dbReference type="PROSITE" id="PS51184">
    <property type="entry name" value="JMJC"/>
    <property type="match status" value="1"/>
</dbReference>
<reference evidence="2" key="2">
    <citation type="submission" date="2024-10" db="UniProtKB">
        <authorList>
            <consortium name="EnsemblProtists"/>
        </authorList>
    </citation>
    <scope>IDENTIFICATION</scope>
</reference>
<dbReference type="eggNOG" id="KOG2131">
    <property type="taxonomic scope" value="Eukaryota"/>
</dbReference>
<evidence type="ECO:0000313" key="2">
    <source>
        <dbReference type="EnsemblProtists" id="EOD09614"/>
    </source>
</evidence>
<dbReference type="GO" id="GO:0016706">
    <property type="term" value="F:2-oxoglutarate-dependent dioxygenase activity"/>
    <property type="evidence" value="ECO:0007669"/>
    <property type="project" value="TreeGrafter"/>
</dbReference>
<dbReference type="PANTHER" id="PTHR12480:SF6">
    <property type="entry name" value="2-OXOGLUTARATE AND IRON-DEPENDENT OXYGENASE JMJD4"/>
    <property type="match status" value="1"/>
</dbReference>
<dbReference type="OMA" id="STEEICC"/>